<dbReference type="OrthoDB" id="9793039at2"/>
<evidence type="ECO:0000313" key="1">
    <source>
        <dbReference type="EMBL" id="AKM09240.1"/>
    </source>
</evidence>
<dbReference type="CDD" id="cd07247">
    <property type="entry name" value="SgaA_N_like"/>
    <property type="match status" value="2"/>
</dbReference>
<dbReference type="RefSeq" id="WP_047819931.1">
    <property type="nucleotide sequence ID" value="NZ_CP011770.1"/>
</dbReference>
<organism evidence="1 2">
    <name type="scientific">Croceicoccus naphthovorans</name>
    <dbReference type="NCBI Taxonomy" id="1348774"/>
    <lineage>
        <taxon>Bacteria</taxon>
        <taxon>Pseudomonadati</taxon>
        <taxon>Pseudomonadota</taxon>
        <taxon>Alphaproteobacteria</taxon>
        <taxon>Sphingomonadales</taxon>
        <taxon>Erythrobacteraceae</taxon>
        <taxon>Croceicoccus</taxon>
    </lineage>
</organism>
<dbReference type="PANTHER" id="PTHR33993:SF14">
    <property type="entry name" value="GB|AAF24581.1"/>
    <property type="match status" value="1"/>
</dbReference>
<dbReference type="AlphaFoldDB" id="A0A0G3XCG0"/>
<dbReference type="KEGG" id="cna:AB433_03445"/>
<keyword evidence="2" id="KW-1185">Reference proteome</keyword>
<dbReference type="Pfam" id="PF00903">
    <property type="entry name" value="Glyoxalase"/>
    <property type="match status" value="2"/>
</dbReference>
<name>A0A0G3XCG0_9SPHN</name>
<accession>A0A0G3XCG0</accession>
<gene>
    <name evidence="1" type="ORF">AB433_03445</name>
</gene>
<dbReference type="InterPro" id="IPR029068">
    <property type="entry name" value="Glyas_Bleomycin-R_OHBP_Dase"/>
</dbReference>
<dbReference type="InterPro" id="IPR004360">
    <property type="entry name" value="Glyas_Fos-R_dOase_dom"/>
</dbReference>
<dbReference type="Proteomes" id="UP000035287">
    <property type="component" value="Chromosome"/>
</dbReference>
<dbReference type="STRING" id="1348774.AB433_03445"/>
<protein>
    <submittedName>
        <fullName evidence="1">Uncharacterized protein</fullName>
    </submittedName>
</protein>
<dbReference type="InterPro" id="IPR037523">
    <property type="entry name" value="VOC_core"/>
</dbReference>
<dbReference type="PANTHER" id="PTHR33993">
    <property type="entry name" value="GLYOXALASE-RELATED"/>
    <property type="match status" value="1"/>
</dbReference>
<sequence length="272" mass="29102">MANQAGEPIWYELLSDDLSKVAPFYEAVVGWSIEKAHMAAEGGTDYYFLKRADNDATGGAMTLADSMKSCGMKPRWLAYFATPDVDTSVAKLKELGGSVTMDPFDLPGVGRMAYVADPQGIPFYLMTGASPERSEVFAGEDRNDFGKCGWNELLTSDAEGAIAFYGALTGMAVNERMPMGEMGDYSFLDVNDLRIGAVMKAVPEGPMAQFPIGPHCWHFYFRVPNVTAAKAAIESNGGTVLMGPMEVPGGEHIVVALDPDGANFGLVGPLGE</sequence>
<dbReference type="PROSITE" id="PS51819">
    <property type="entry name" value="VOC"/>
    <property type="match status" value="2"/>
</dbReference>
<evidence type="ECO:0000313" key="2">
    <source>
        <dbReference type="Proteomes" id="UP000035287"/>
    </source>
</evidence>
<proteinExistence type="predicted"/>
<dbReference type="Gene3D" id="3.10.180.10">
    <property type="entry name" value="2,3-Dihydroxybiphenyl 1,2-Dioxygenase, domain 1"/>
    <property type="match status" value="2"/>
</dbReference>
<dbReference type="EMBL" id="CP011770">
    <property type="protein sequence ID" value="AKM09240.1"/>
    <property type="molecule type" value="Genomic_DNA"/>
</dbReference>
<dbReference type="InterPro" id="IPR052164">
    <property type="entry name" value="Anthracycline_SecMetBiosynth"/>
</dbReference>
<dbReference type="PATRIC" id="fig|1348774.3.peg.719"/>
<dbReference type="SUPFAM" id="SSF54593">
    <property type="entry name" value="Glyoxalase/Bleomycin resistance protein/Dihydroxybiphenyl dioxygenase"/>
    <property type="match status" value="2"/>
</dbReference>
<reference evidence="1 2" key="1">
    <citation type="submission" date="2015-06" db="EMBL/GenBank/DDBJ databases">
        <authorList>
            <person name="Zeng Y."/>
            <person name="Huang Y."/>
        </authorList>
    </citation>
    <scope>NUCLEOTIDE SEQUENCE [LARGE SCALE GENOMIC DNA]</scope>
    <source>
        <strain evidence="1 2">PQ-2</strain>
    </source>
</reference>